<keyword evidence="8" id="KW-0443">Lipid metabolism</keyword>
<organism evidence="16 17">
    <name type="scientific">Corynebacterium parakroppenstedtii</name>
    <dbReference type="NCBI Taxonomy" id="2828363"/>
    <lineage>
        <taxon>Bacteria</taxon>
        <taxon>Bacillati</taxon>
        <taxon>Actinomycetota</taxon>
        <taxon>Actinomycetes</taxon>
        <taxon>Mycobacteriales</taxon>
        <taxon>Corynebacteriaceae</taxon>
        <taxon>Corynebacterium</taxon>
    </lineage>
</organism>
<dbReference type="PANTHER" id="PTHR14269">
    <property type="entry name" value="CDP-DIACYLGLYCEROL--GLYCEROL-3-PHOSPHATE 3-PHOSPHATIDYLTRANSFERASE-RELATED"/>
    <property type="match status" value="1"/>
</dbReference>
<dbReference type="Pfam" id="PF01066">
    <property type="entry name" value="CDP-OH_P_transf"/>
    <property type="match status" value="1"/>
</dbReference>
<dbReference type="Proteomes" id="UP001200604">
    <property type="component" value="Unassembled WGS sequence"/>
</dbReference>
<dbReference type="Gene3D" id="1.20.120.1760">
    <property type="match status" value="1"/>
</dbReference>
<protein>
    <recommendedName>
        <fullName evidence="12">CDP-diacylglycerol--glycerol-3-phosphate 3-phosphatidyltransferase</fullName>
        <ecNumber evidence="12">2.7.8.5</ecNumber>
    </recommendedName>
</protein>
<reference evidence="16 17" key="1">
    <citation type="submission" date="2022-01" db="EMBL/GenBank/DDBJ databases">
        <title>Identification and Characterization of Corynebacterium sp.</title>
        <authorList>
            <person name="Luo Q."/>
            <person name="Qu P."/>
            <person name="Chen Q."/>
        </authorList>
    </citation>
    <scope>NUCLEOTIDE SEQUENCE [LARGE SCALE GENOMIC DNA]</scope>
    <source>
        <strain evidence="16 17">MC-12</strain>
    </source>
</reference>
<evidence type="ECO:0000256" key="10">
    <source>
        <dbReference type="ARBA" id="ARBA00023209"/>
    </source>
</evidence>
<feature type="transmembrane region" description="Helical" evidence="15">
    <location>
        <begin position="188"/>
        <end position="210"/>
    </location>
</feature>
<dbReference type="GeneID" id="92726010"/>
<comment type="caution">
    <text evidence="16">The sequence shown here is derived from an EMBL/GenBank/DDBJ whole genome shotgun (WGS) entry which is preliminary data.</text>
</comment>
<evidence type="ECO:0000256" key="7">
    <source>
        <dbReference type="ARBA" id="ARBA00022989"/>
    </source>
</evidence>
<sequence>MNASDDKAHGPTVSEAASDNHEVSDYTQPAPRHTQESAKLLNIANVLTVIRIVFIPVFVWLLLRNGGESAASRWLALLMFIALMVTDFVDGRLARSRNLITDFGKIADPIADKALMISALVGLNIIGHLWWWVTCLIVIREIGITLWRMAMLHRGLVVPASKGGKLKTALQSLAVSLFLMPLPGWTDWLTGIVMAAAVIVTVVTGIQYLLDSRQSRAASSATTSA</sequence>
<dbReference type="InterPro" id="IPR000462">
    <property type="entry name" value="CDP-OH_P_trans"/>
</dbReference>
<gene>
    <name evidence="16" type="primary">pgsA</name>
    <name evidence="16" type="ORF">L3H44_02845</name>
</gene>
<keyword evidence="6 15" id="KW-0812">Transmembrane</keyword>
<dbReference type="InterPro" id="IPR048254">
    <property type="entry name" value="CDP_ALCOHOL_P_TRANSF_CS"/>
</dbReference>
<dbReference type="InterPro" id="IPR050324">
    <property type="entry name" value="CDP-alcohol_PTase-I"/>
</dbReference>
<dbReference type="InterPro" id="IPR004570">
    <property type="entry name" value="Phosphatidylglycerol_P_synth"/>
</dbReference>
<evidence type="ECO:0000313" key="17">
    <source>
        <dbReference type="Proteomes" id="UP001200604"/>
    </source>
</evidence>
<keyword evidence="5 13" id="KW-0808">Transferase</keyword>
<evidence type="ECO:0000256" key="13">
    <source>
        <dbReference type="RuleBase" id="RU003750"/>
    </source>
</evidence>
<evidence type="ECO:0000256" key="4">
    <source>
        <dbReference type="ARBA" id="ARBA00022516"/>
    </source>
</evidence>
<evidence type="ECO:0000256" key="12">
    <source>
        <dbReference type="NCBIfam" id="TIGR00560"/>
    </source>
</evidence>
<keyword evidence="7 15" id="KW-1133">Transmembrane helix</keyword>
<evidence type="ECO:0000256" key="1">
    <source>
        <dbReference type="ARBA" id="ARBA00004141"/>
    </source>
</evidence>
<evidence type="ECO:0000256" key="14">
    <source>
        <dbReference type="SAM" id="MobiDB-lite"/>
    </source>
</evidence>
<feature type="region of interest" description="Disordered" evidence="14">
    <location>
        <begin position="1"/>
        <end position="31"/>
    </location>
</feature>
<feature type="transmembrane region" description="Helical" evidence="15">
    <location>
        <begin position="40"/>
        <end position="62"/>
    </location>
</feature>
<comment type="subcellular location">
    <subcellularLocation>
        <location evidence="1">Membrane</location>
        <topology evidence="1">Multi-pass membrane protein</topology>
    </subcellularLocation>
</comment>
<name>A0ABS9HKF1_9CORY</name>
<evidence type="ECO:0000256" key="9">
    <source>
        <dbReference type="ARBA" id="ARBA00023136"/>
    </source>
</evidence>
<dbReference type="RefSeq" id="WP_180962470.1">
    <property type="nucleotide sequence ID" value="NZ_JAGSNY010000001.1"/>
</dbReference>
<evidence type="ECO:0000256" key="11">
    <source>
        <dbReference type="ARBA" id="ARBA00023264"/>
    </source>
</evidence>
<dbReference type="NCBIfam" id="TIGR00560">
    <property type="entry name" value="pgsA"/>
    <property type="match status" value="1"/>
</dbReference>
<keyword evidence="17" id="KW-1185">Reference proteome</keyword>
<proteinExistence type="inferred from homology"/>
<feature type="transmembrane region" description="Helical" evidence="15">
    <location>
        <begin position="74"/>
        <end position="93"/>
    </location>
</feature>
<evidence type="ECO:0000256" key="15">
    <source>
        <dbReference type="SAM" id="Phobius"/>
    </source>
</evidence>
<dbReference type="InterPro" id="IPR043130">
    <property type="entry name" value="CDP-OH_PTrfase_TM_dom"/>
</dbReference>
<feature type="transmembrane region" description="Helical" evidence="15">
    <location>
        <begin position="114"/>
        <end position="139"/>
    </location>
</feature>
<dbReference type="PROSITE" id="PS00379">
    <property type="entry name" value="CDP_ALCOHOL_P_TRANSF"/>
    <property type="match status" value="1"/>
</dbReference>
<comment type="similarity">
    <text evidence="3 13">Belongs to the CDP-alcohol phosphatidyltransferase class-I family.</text>
</comment>
<dbReference type="EMBL" id="JAKJKU010000001">
    <property type="protein sequence ID" value="MCF6773353.1"/>
    <property type="molecule type" value="Genomic_DNA"/>
</dbReference>
<evidence type="ECO:0000256" key="2">
    <source>
        <dbReference type="ARBA" id="ARBA00005074"/>
    </source>
</evidence>
<dbReference type="EC" id="2.7.8.5" evidence="12"/>
<keyword evidence="4" id="KW-0444">Lipid biosynthesis</keyword>
<evidence type="ECO:0000256" key="5">
    <source>
        <dbReference type="ARBA" id="ARBA00022679"/>
    </source>
</evidence>
<dbReference type="GO" id="GO:0008444">
    <property type="term" value="F:CDP-diacylglycerol-glycerol-3-phosphate 3-phosphatidyltransferase activity"/>
    <property type="evidence" value="ECO:0007669"/>
    <property type="project" value="UniProtKB-EC"/>
</dbReference>
<evidence type="ECO:0000256" key="8">
    <source>
        <dbReference type="ARBA" id="ARBA00023098"/>
    </source>
</evidence>
<keyword evidence="10" id="KW-0594">Phospholipid biosynthesis</keyword>
<keyword evidence="11" id="KW-1208">Phospholipid metabolism</keyword>
<comment type="pathway">
    <text evidence="2">Lipid metabolism; phospholipid metabolism.</text>
</comment>
<accession>A0ABS9HKF1</accession>
<dbReference type="PANTHER" id="PTHR14269:SF52">
    <property type="entry name" value="PHOSPHATIDYLGLYCEROPHOSPHATE SYNTHASE-RELATED"/>
    <property type="match status" value="1"/>
</dbReference>
<evidence type="ECO:0000256" key="3">
    <source>
        <dbReference type="ARBA" id="ARBA00010441"/>
    </source>
</evidence>
<keyword evidence="9 15" id="KW-0472">Membrane</keyword>
<evidence type="ECO:0000256" key="6">
    <source>
        <dbReference type="ARBA" id="ARBA00022692"/>
    </source>
</evidence>
<evidence type="ECO:0000313" key="16">
    <source>
        <dbReference type="EMBL" id="MCF6773353.1"/>
    </source>
</evidence>